<accession>A0A0D3IC28</accession>
<dbReference type="KEGG" id="ehx:EMIHUDRAFT_358741"/>
<organism evidence="1 2">
    <name type="scientific">Emiliania huxleyi (strain CCMP1516)</name>
    <dbReference type="NCBI Taxonomy" id="280463"/>
    <lineage>
        <taxon>Eukaryota</taxon>
        <taxon>Haptista</taxon>
        <taxon>Haptophyta</taxon>
        <taxon>Prymnesiophyceae</taxon>
        <taxon>Isochrysidales</taxon>
        <taxon>Noelaerhabdaceae</taxon>
        <taxon>Emiliania</taxon>
    </lineage>
</organism>
<dbReference type="RefSeq" id="XP_005761242.1">
    <property type="nucleotide sequence ID" value="XM_005761185.1"/>
</dbReference>
<evidence type="ECO:0000313" key="2">
    <source>
        <dbReference type="Proteomes" id="UP000013827"/>
    </source>
</evidence>
<dbReference type="EnsemblProtists" id="EOD08813">
    <property type="protein sequence ID" value="EOD08813"/>
    <property type="gene ID" value="EMIHUDRAFT_358741"/>
</dbReference>
<reference evidence="1" key="2">
    <citation type="submission" date="2024-10" db="UniProtKB">
        <authorList>
            <consortium name="EnsemblProtists"/>
        </authorList>
    </citation>
    <scope>IDENTIFICATION</scope>
</reference>
<dbReference type="Proteomes" id="UP000013827">
    <property type="component" value="Unassembled WGS sequence"/>
</dbReference>
<keyword evidence="2" id="KW-1185">Reference proteome</keyword>
<sequence length="104" mass="11684">MTMLFVLRVPVVTPVAKITSLCEAIKAYATEAATEWAAFDLLFDDIVNNEGHLSLKIWAESRFLAHEVVPIYEAKSRLVLFMHTYMQAASIDYVQPLLPTARVA</sequence>
<dbReference type="GeneID" id="17255015"/>
<proteinExistence type="predicted"/>
<evidence type="ECO:0000313" key="1">
    <source>
        <dbReference type="EnsemblProtists" id="EOD08813"/>
    </source>
</evidence>
<dbReference type="AlphaFoldDB" id="A0A0D3IC28"/>
<evidence type="ECO:0008006" key="3">
    <source>
        <dbReference type="Google" id="ProtNLM"/>
    </source>
</evidence>
<dbReference type="HOGENOM" id="CLU_2255273_0_0_1"/>
<protein>
    <recommendedName>
        <fullName evidence="3">ABM domain-containing protein</fullName>
    </recommendedName>
</protein>
<name>A0A0D3IC28_EMIH1</name>
<dbReference type="PaxDb" id="2903-EOD08813"/>
<reference evidence="2" key="1">
    <citation type="journal article" date="2013" name="Nature">
        <title>Pan genome of the phytoplankton Emiliania underpins its global distribution.</title>
        <authorList>
            <person name="Read B.A."/>
            <person name="Kegel J."/>
            <person name="Klute M.J."/>
            <person name="Kuo A."/>
            <person name="Lefebvre S.C."/>
            <person name="Maumus F."/>
            <person name="Mayer C."/>
            <person name="Miller J."/>
            <person name="Monier A."/>
            <person name="Salamov A."/>
            <person name="Young J."/>
            <person name="Aguilar M."/>
            <person name="Claverie J.M."/>
            <person name="Frickenhaus S."/>
            <person name="Gonzalez K."/>
            <person name="Herman E.K."/>
            <person name="Lin Y.C."/>
            <person name="Napier J."/>
            <person name="Ogata H."/>
            <person name="Sarno A.F."/>
            <person name="Shmutz J."/>
            <person name="Schroeder D."/>
            <person name="de Vargas C."/>
            <person name="Verret F."/>
            <person name="von Dassow P."/>
            <person name="Valentin K."/>
            <person name="Van de Peer Y."/>
            <person name="Wheeler G."/>
            <person name="Dacks J.B."/>
            <person name="Delwiche C.F."/>
            <person name="Dyhrman S.T."/>
            <person name="Glockner G."/>
            <person name="John U."/>
            <person name="Richards T."/>
            <person name="Worden A.Z."/>
            <person name="Zhang X."/>
            <person name="Grigoriev I.V."/>
            <person name="Allen A.E."/>
            <person name="Bidle K."/>
            <person name="Borodovsky M."/>
            <person name="Bowler C."/>
            <person name="Brownlee C."/>
            <person name="Cock J.M."/>
            <person name="Elias M."/>
            <person name="Gladyshev V.N."/>
            <person name="Groth M."/>
            <person name="Guda C."/>
            <person name="Hadaegh A."/>
            <person name="Iglesias-Rodriguez M.D."/>
            <person name="Jenkins J."/>
            <person name="Jones B.M."/>
            <person name="Lawson T."/>
            <person name="Leese F."/>
            <person name="Lindquist E."/>
            <person name="Lobanov A."/>
            <person name="Lomsadze A."/>
            <person name="Malik S.B."/>
            <person name="Marsh M.E."/>
            <person name="Mackinder L."/>
            <person name="Mock T."/>
            <person name="Mueller-Roeber B."/>
            <person name="Pagarete A."/>
            <person name="Parker M."/>
            <person name="Probert I."/>
            <person name="Quesneville H."/>
            <person name="Raines C."/>
            <person name="Rensing S.A."/>
            <person name="Riano-Pachon D.M."/>
            <person name="Richier S."/>
            <person name="Rokitta S."/>
            <person name="Shiraiwa Y."/>
            <person name="Soanes D.M."/>
            <person name="van der Giezen M."/>
            <person name="Wahlund T.M."/>
            <person name="Williams B."/>
            <person name="Wilson W."/>
            <person name="Wolfe G."/>
            <person name="Wurch L.L."/>
        </authorList>
    </citation>
    <scope>NUCLEOTIDE SEQUENCE</scope>
</reference>